<feature type="compositionally biased region" description="Basic residues" evidence="1">
    <location>
        <begin position="138"/>
        <end position="153"/>
    </location>
</feature>
<gene>
    <name evidence="2" type="ORF">OCBIM_22022304mg</name>
</gene>
<proteinExistence type="predicted"/>
<name>A0A0L8H534_OCTBM</name>
<feature type="compositionally biased region" description="Acidic residues" evidence="1">
    <location>
        <begin position="66"/>
        <end position="81"/>
    </location>
</feature>
<accession>A0A0L8H534</accession>
<dbReference type="EMBL" id="KQ419193">
    <property type="protein sequence ID" value="KOF84307.1"/>
    <property type="molecule type" value="Genomic_DNA"/>
</dbReference>
<feature type="region of interest" description="Disordered" evidence="1">
    <location>
        <begin position="119"/>
        <end position="161"/>
    </location>
</feature>
<reference evidence="2" key="1">
    <citation type="submission" date="2015-07" db="EMBL/GenBank/DDBJ databases">
        <title>MeaNS - Measles Nucleotide Surveillance Program.</title>
        <authorList>
            <person name="Tran T."/>
            <person name="Druce J."/>
        </authorList>
    </citation>
    <scope>NUCLEOTIDE SEQUENCE</scope>
    <source>
        <strain evidence="2">UCB-OBI-ISO-001</strain>
        <tissue evidence="2">Gonad</tissue>
    </source>
</reference>
<dbReference type="AlphaFoldDB" id="A0A0L8H534"/>
<feature type="compositionally biased region" description="Polar residues" evidence="1">
    <location>
        <begin position="1"/>
        <end position="11"/>
    </location>
</feature>
<organism evidence="2">
    <name type="scientific">Octopus bimaculoides</name>
    <name type="common">California two-spotted octopus</name>
    <dbReference type="NCBI Taxonomy" id="37653"/>
    <lineage>
        <taxon>Eukaryota</taxon>
        <taxon>Metazoa</taxon>
        <taxon>Spiralia</taxon>
        <taxon>Lophotrochozoa</taxon>
        <taxon>Mollusca</taxon>
        <taxon>Cephalopoda</taxon>
        <taxon>Coleoidea</taxon>
        <taxon>Octopodiformes</taxon>
        <taxon>Octopoda</taxon>
        <taxon>Incirrata</taxon>
        <taxon>Octopodidae</taxon>
        <taxon>Octopus</taxon>
    </lineage>
</organism>
<protein>
    <submittedName>
        <fullName evidence="2">Uncharacterized protein</fullName>
    </submittedName>
</protein>
<feature type="region of interest" description="Disordered" evidence="1">
    <location>
        <begin position="1"/>
        <end position="100"/>
    </location>
</feature>
<evidence type="ECO:0000313" key="2">
    <source>
        <dbReference type="EMBL" id="KOF84307.1"/>
    </source>
</evidence>
<evidence type="ECO:0000256" key="1">
    <source>
        <dbReference type="SAM" id="MobiDB-lite"/>
    </source>
</evidence>
<feature type="compositionally biased region" description="Basic and acidic residues" evidence="1">
    <location>
        <begin position="17"/>
        <end position="29"/>
    </location>
</feature>
<sequence>MMDSEMSQTLILGTDMEMSKEENSEKDSGIEEVSPQHKTLSFTEESDSEDDDFCAKFSRKQTAVINDDDSDDDDNAGDGDDNAAVTDNDDNHRNAVSEPVRNLLLPDIEYGSLEILENENHINSDDDDDDDDDDKKFNIIKRKKTSSQKKAKNSFHDNGLPQPVRYMQQMFSLMVISKA</sequence>